<dbReference type="STRING" id="40149.A0A0E0CJJ0"/>
<evidence type="ECO:0000256" key="6">
    <source>
        <dbReference type="RuleBase" id="RU363132"/>
    </source>
</evidence>
<keyword evidence="4" id="KW-1133">Transmembrane helix</keyword>
<organism evidence="9">
    <name type="scientific">Oryza meridionalis</name>
    <dbReference type="NCBI Taxonomy" id="40149"/>
    <lineage>
        <taxon>Eukaryota</taxon>
        <taxon>Viridiplantae</taxon>
        <taxon>Streptophyta</taxon>
        <taxon>Embryophyta</taxon>
        <taxon>Tracheophyta</taxon>
        <taxon>Spermatophyta</taxon>
        <taxon>Magnoliopsida</taxon>
        <taxon>Liliopsida</taxon>
        <taxon>Poales</taxon>
        <taxon>Poaceae</taxon>
        <taxon>BOP clade</taxon>
        <taxon>Oryzoideae</taxon>
        <taxon>Oryzeae</taxon>
        <taxon>Oryzinae</taxon>
        <taxon>Oryza</taxon>
    </lineage>
</organism>
<evidence type="ECO:0000259" key="8">
    <source>
        <dbReference type="PROSITE" id="PS50845"/>
    </source>
</evidence>
<accession>A0A0E0CJJ0</accession>
<dbReference type="EnsemblPlants" id="OMERI02G14140.1">
    <property type="protein sequence ID" value="OMERI02G14140.1"/>
    <property type="gene ID" value="OMERI02G14140"/>
</dbReference>
<dbReference type="HOGENOM" id="CLU_036143_1_0_1"/>
<dbReference type="Pfam" id="PF02453">
    <property type="entry name" value="Reticulon"/>
    <property type="match status" value="1"/>
</dbReference>
<feature type="compositionally biased region" description="Polar residues" evidence="7">
    <location>
        <begin position="57"/>
        <end position="72"/>
    </location>
</feature>
<dbReference type="PANTHER" id="PTHR46626:SF2">
    <property type="entry name" value="RETICULON-LIKE PROTEIN B17"/>
    <property type="match status" value="1"/>
</dbReference>
<feature type="region of interest" description="Disordered" evidence="7">
    <location>
        <begin position="1"/>
        <end position="138"/>
    </location>
</feature>
<dbReference type="InterPro" id="IPR003388">
    <property type="entry name" value="Reticulon"/>
</dbReference>
<feature type="compositionally biased region" description="Basic and acidic residues" evidence="7">
    <location>
        <begin position="1"/>
        <end position="13"/>
    </location>
</feature>
<name>A0A0E0CJJ0_9ORYZ</name>
<feature type="compositionally biased region" description="Low complexity" evidence="7">
    <location>
        <begin position="29"/>
        <end position="47"/>
    </location>
</feature>
<comment type="subcellular location">
    <subcellularLocation>
        <location evidence="1 6">Endoplasmic reticulum membrane</location>
        <topology evidence="1 6">Multi-pass membrane protein</topology>
    </subcellularLocation>
</comment>
<evidence type="ECO:0000256" key="5">
    <source>
        <dbReference type="ARBA" id="ARBA00023136"/>
    </source>
</evidence>
<sequence>MAAMAMDHDHDHASSPAPPARLPAPPYHHSPSAAAAAAAVEEVATPPRKSAAGAGAQRSSPMPSPLQLSGCSLQELLLMSPPPGSARRHRSRQRGAGLDESLEMVAAAGTPPRRRRRVAAEQCAAPAVASPRNGRRARRRLEKEIEVEEDAARRARRRKSTRAAATKAAPAAADKVAAAAAVDKEDTSMALVLASTDAIRGADALEQSGWEDLWERIVDLVMWKNVAKSALWFGLGSMFFFSCSFSREITFSPISALCHLGVMVLGLAFFKDSIPQSRQQVERGRSFRLTEDDVLRAARAVLPVANSMISTAQVIFSGEPSMTLKVLPALLFGAKYGSLVTVWRLLATGFFTSFTLPKLYSCYSSQIHKRDRALEAWKSCPRKKLVAGTAVTMCWNMFSVKTRIIAAFISVVILRYNQKYRKAVVNAGAESYYIQPMGIHWIDPNPSSPREVDNHIAAIASWTSSPSPEIRPWLRLFLAARGHSGGIEGRDRRRHPGGEGQGNSGHVADNAVHTLSAVVSYGGGYSRSAHESRDSESVNLNKCTFWAHSSASQRW</sequence>
<dbReference type="Proteomes" id="UP000008021">
    <property type="component" value="Chromosome 2"/>
</dbReference>
<evidence type="ECO:0000256" key="2">
    <source>
        <dbReference type="ARBA" id="ARBA00022692"/>
    </source>
</evidence>
<dbReference type="GO" id="GO:0005789">
    <property type="term" value="C:endoplasmic reticulum membrane"/>
    <property type="evidence" value="ECO:0007669"/>
    <property type="project" value="UniProtKB-SubCell"/>
</dbReference>
<feature type="compositionally biased region" description="Pro residues" evidence="7">
    <location>
        <begin position="16"/>
        <end position="28"/>
    </location>
</feature>
<evidence type="ECO:0000256" key="4">
    <source>
        <dbReference type="ARBA" id="ARBA00022989"/>
    </source>
</evidence>
<evidence type="ECO:0000313" key="9">
    <source>
        <dbReference type="EnsemblPlants" id="OMERI02G14140.1"/>
    </source>
</evidence>
<evidence type="ECO:0000256" key="1">
    <source>
        <dbReference type="ARBA" id="ARBA00004477"/>
    </source>
</evidence>
<dbReference type="Gramene" id="OMERI02G14140.1">
    <property type="protein sequence ID" value="OMERI02G14140.1"/>
    <property type="gene ID" value="OMERI02G14140"/>
</dbReference>
<dbReference type="InterPro" id="IPR044647">
    <property type="entry name" value="RTNLB17/18/21"/>
</dbReference>
<evidence type="ECO:0000256" key="7">
    <source>
        <dbReference type="SAM" id="MobiDB-lite"/>
    </source>
</evidence>
<keyword evidence="2" id="KW-0812">Transmembrane</keyword>
<keyword evidence="5" id="KW-0472">Membrane</keyword>
<dbReference type="AlphaFoldDB" id="A0A0E0CJJ0"/>
<dbReference type="PANTHER" id="PTHR46626">
    <property type="entry name" value="RETICULON-LIKE PROTEIN B17"/>
    <property type="match status" value="1"/>
</dbReference>
<proteinExistence type="predicted"/>
<evidence type="ECO:0000313" key="10">
    <source>
        <dbReference type="Proteomes" id="UP000008021"/>
    </source>
</evidence>
<feature type="compositionally biased region" description="Low complexity" evidence="7">
    <location>
        <begin position="120"/>
        <end position="129"/>
    </location>
</feature>
<keyword evidence="10" id="KW-1185">Reference proteome</keyword>
<reference evidence="9" key="2">
    <citation type="submission" date="2018-05" db="EMBL/GenBank/DDBJ databases">
        <title>OmerRS3 (Oryza meridionalis Reference Sequence Version 3).</title>
        <authorList>
            <person name="Zhang J."/>
            <person name="Kudrna D."/>
            <person name="Lee S."/>
            <person name="Talag J."/>
            <person name="Welchert J."/>
            <person name="Wing R.A."/>
        </authorList>
    </citation>
    <scope>NUCLEOTIDE SEQUENCE [LARGE SCALE GENOMIC DNA]</scope>
    <source>
        <strain evidence="9">cv. OR44</strain>
    </source>
</reference>
<evidence type="ECO:0000256" key="3">
    <source>
        <dbReference type="ARBA" id="ARBA00022824"/>
    </source>
</evidence>
<keyword evidence="3 6" id="KW-0256">Endoplasmic reticulum</keyword>
<feature type="region of interest" description="Disordered" evidence="7">
    <location>
        <begin position="486"/>
        <end position="507"/>
    </location>
</feature>
<feature type="domain" description="Reticulon" evidence="8">
    <location>
        <begin position="217"/>
        <end position="367"/>
    </location>
</feature>
<dbReference type="PROSITE" id="PS50845">
    <property type="entry name" value="RETICULON"/>
    <property type="match status" value="1"/>
</dbReference>
<protein>
    <recommendedName>
        <fullName evidence="6">Reticulon-like protein</fullName>
    </recommendedName>
</protein>
<reference evidence="9" key="1">
    <citation type="submission" date="2015-04" db="UniProtKB">
        <authorList>
            <consortium name="EnsemblPlants"/>
        </authorList>
    </citation>
    <scope>IDENTIFICATION</scope>
</reference>